<evidence type="ECO:0008006" key="13">
    <source>
        <dbReference type="Google" id="ProtNLM"/>
    </source>
</evidence>
<evidence type="ECO:0000256" key="3">
    <source>
        <dbReference type="ARBA" id="ARBA00022692"/>
    </source>
</evidence>
<dbReference type="InterPro" id="IPR030374">
    <property type="entry name" value="PABS"/>
</dbReference>
<keyword evidence="5 7" id="KW-0620">Polyamine biosynthesis</keyword>
<dbReference type="SUPFAM" id="SSF103473">
    <property type="entry name" value="MFS general substrate transporter"/>
    <property type="match status" value="1"/>
</dbReference>
<reference evidence="11 12" key="1">
    <citation type="submission" date="2019-07" db="EMBL/GenBank/DDBJ databases">
        <title>Whole genome shotgun sequence of Reyranella soli NBRC 108950.</title>
        <authorList>
            <person name="Hosoyama A."/>
            <person name="Uohara A."/>
            <person name="Ohji S."/>
            <person name="Ichikawa N."/>
        </authorList>
    </citation>
    <scope>NUCLEOTIDE SEQUENCE [LARGE SCALE GENOMIC DNA]</scope>
    <source>
        <strain evidence="11 12">NBRC 108950</strain>
    </source>
</reference>
<dbReference type="CDD" id="cd02440">
    <property type="entry name" value="AdoMet_MTases"/>
    <property type="match status" value="1"/>
</dbReference>
<feature type="transmembrane region" description="Helical" evidence="8">
    <location>
        <begin position="410"/>
        <end position="429"/>
    </location>
</feature>
<evidence type="ECO:0000256" key="2">
    <source>
        <dbReference type="ARBA" id="ARBA00022679"/>
    </source>
</evidence>
<evidence type="ECO:0000256" key="4">
    <source>
        <dbReference type="ARBA" id="ARBA00022989"/>
    </source>
</evidence>
<dbReference type="InterPro" id="IPR020846">
    <property type="entry name" value="MFS_dom"/>
</dbReference>
<dbReference type="Proteomes" id="UP000321058">
    <property type="component" value="Unassembled WGS sequence"/>
</dbReference>
<dbReference type="InterPro" id="IPR029063">
    <property type="entry name" value="SAM-dependent_MTases_sf"/>
</dbReference>
<dbReference type="PROSITE" id="PS51006">
    <property type="entry name" value="PABS_2"/>
    <property type="match status" value="1"/>
</dbReference>
<feature type="transmembrane region" description="Helical" evidence="8">
    <location>
        <begin position="190"/>
        <end position="208"/>
    </location>
</feature>
<dbReference type="SUPFAM" id="SSF53335">
    <property type="entry name" value="S-adenosyl-L-methionine-dependent methyltransferases"/>
    <property type="match status" value="1"/>
</dbReference>
<evidence type="ECO:0000256" key="6">
    <source>
        <dbReference type="ARBA" id="ARBA00023136"/>
    </source>
</evidence>
<evidence type="ECO:0000259" key="10">
    <source>
        <dbReference type="PROSITE" id="PS51006"/>
    </source>
</evidence>
<feature type="active site" description="Proton acceptor" evidence="7">
    <location>
        <position position="605"/>
    </location>
</feature>
<dbReference type="PROSITE" id="PS50850">
    <property type="entry name" value="MFS"/>
    <property type="match status" value="1"/>
</dbReference>
<evidence type="ECO:0000256" key="8">
    <source>
        <dbReference type="SAM" id="Phobius"/>
    </source>
</evidence>
<proteinExistence type="inferred from homology"/>
<sequence>MTGATRPDRFRRSVLFGLFFLSGAAALVYQTAWHRLLGLFAGADTIAAALVVGAFLLGLGIGSLAAGLLADRLSRRAALLAFALCEVGIAAFAIASPWLYYDVIYRELLPLSASRGVIFAVVFAGLLWPTFLMGCSLPFLSKAVVSEISGSAKLIGWLYGLNTLGAGVGAFVGGWYLIGTFGFDKAIHVGAALNLVVAVGGLLLARGLGMADSKAPPKVRPEDTDGGVVWRWSLLVFISGFLIVALQIVWYRLIGVLLQSNGYSFSLVLTVFLLGDAAGLLVGARTIDRIADPRRFFFLMQGIATALALAGAWFVHWAIGVGILPVTFVDHDIMSGRPADVALIVILLLIVVLPASFIMGFSFPVVQKAVQSDIDRLGQRVGLVQLANIVGNSAGSLVAGLMLLDLFGTAGTLLLLVAIGLGFACLQIATSPGARWVYPPALLMILGLAFFPPDRDFWRRLHGLTTEKAIIAEDKTGLSVLKMANGQDGKLYIQGHSQSRLPFDTVHVFLGAIGPLTHPAPKRVLVIGSGTGGTPYAAGLHPGTDRVRVIEIVAPVIDTLRRYLGDKGKSGVDGLLGNPKYEVVIADGRHSLALDPTKYDVIEADAILPKTGLSGLLNSQEFFRQVQSKLAPGGIYVQWAPTERTIETFRAVFPYVIMVHPALLGSDRPIPYSREKILELLERPEIDIHLTSARIDRAELLKWFEDKKVEVLNSGRTVPASAPNTDFFPRDEYYLNRP</sequence>
<feature type="transmembrane region" description="Helical" evidence="8">
    <location>
        <begin position="263"/>
        <end position="284"/>
    </location>
</feature>
<keyword evidence="3 8" id="KW-0812">Transmembrane</keyword>
<feature type="transmembrane region" description="Helical" evidence="8">
    <location>
        <begin position="46"/>
        <end position="70"/>
    </location>
</feature>
<feature type="transmembrane region" description="Helical" evidence="8">
    <location>
        <begin position="339"/>
        <end position="363"/>
    </location>
</feature>
<feature type="transmembrane region" description="Helical" evidence="8">
    <location>
        <begin position="436"/>
        <end position="452"/>
    </location>
</feature>
<evidence type="ECO:0000256" key="1">
    <source>
        <dbReference type="ARBA" id="ARBA00007867"/>
    </source>
</evidence>
<dbReference type="Gene3D" id="1.20.1250.20">
    <property type="entry name" value="MFS general substrate transporter like domains"/>
    <property type="match status" value="2"/>
</dbReference>
<name>A0A512NFS3_9HYPH</name>
<dbReference type="EMBL" id="BKAJ01000088">
    <property type="protein sequence ID" value="GEP57798.1"/>
    <property type="molecule type" value="Genomic_DNA"/>
</dbReference>
<organism evidence="11 12">
    <name type="scientific">Reyranella soli</name>
    <dbReference type="NCBI Taxonomy" id="1230389"/>
    <lineage>
        <taxon>Bacteria</taxon>
        <taxon>Pseudomonadati</taxon>
        <taxon>Pseudomonadota</taxon>
        <taxon>Alphaproteobacteria</taxon>
        <taxon>Hyphomicrobiales</taxon>
        <taxon>Reyranellaceae</taxon>
        <taxon>Reyranella</taxon>
    </lineage>
</organism>
<dbReference type="OrthoDB" id="8171135at2"/>
<feature type="transmembrane region" description="Helical" evidence="8">
    <location>
        <begin position="113"/>
        <end position="133"/>
    </location>
</feature>
<keyword evidence="4 8" id="KW-1133">Transmembrane helix</keyword>
<evidence type="ECO:0000256" key="7">
    <source>
        <dbReference type="PROSITE-ProRule" id="PRU00354"/>
    </source>
</evidence>
<evidence type="ECO:0000259" key="9">
    <source>
        <dbReference type="PROSITE" id="PS50850"/>
    </source>
</evidence>
<protein>
    <recommendedName>
        <fullName evidence="13">Spermidine synthase</fullName>
    </recommendedName>
</protein>
<dbReference type="PANTHER" id="PTHR43317">
    <property type="entry name" value="THERMOSPERMINE SYNTHASE ACAULIS5"/>
    <property type="match status" value="1"/>
</dbReference>
<evidence type="ECO:0000256" key="5">
    <source>
        <dbReference type="ARBA" id="ARBA00023115"/>
    </source>
</evidence>
<dbReference type="GO" id="GO:0006596">
    <property type="term" value="P:polyamine biosynthetic process"/>
    <property type="evidence" value="ECO:0007669"/>
    <property type="project" value="UniProtKB-UniRule"/>
</dbReference>
<keyword evidence="12" id="KW-1185">Reference proteome</keyword>
<accession>A0A512NFS3</accession>
<dbReference type="GO" id="GO:0016740">
    <property type="term" value="F:transferase activity"/>
    <property type="evidence" value="ECO:0007669"/>
    <property type="project" value="UniProtKB-UniRule"/>
</dbReference>
<dbReference type="RefSeq" id="WP_147152426.1">
    <property type="nucleotide sequence ID" value="NZ_BKAJ01000088.1"/>
</dbReference>
<dbReference type="PANTHER" id="PTHR43317:SF1">
    <property type="entry name" value="THERMOSPERMINE SYNTHASE ACAULIS5"/>
    <property type="match status" value="1"/>
</dbReference>
<feature type="transmembrane region" description="Helical" evidence="8">
    <location>
        <begin position="383"/>
        <end position="404"/>
    </location>
</feature>
<dbReference type="Pfam" id="PF01564">
    <property type="entry name" value="Spermine_synth"/>
    <property type="match status" value="1"/>
</dbReference>
<gene>
    <name evidence="11" type="ORF">RSO01_49640</name>
</gene>
<feature type="transmembrane region" description="Helical" evidence="8">
    <location>
        <begin position="296"/>
        <end position="319"/>
    </location>
</feature>
<feature type="transmembrane region" description="Helical" evidence="8">
    <location>
        <begin position="154"/>
        <end position="178"/>
    </location>
</feature>
<evidence type="ECO:0000313" key="11">
    <source>
        <dbReference type="EMBL" id="GEP57798.1"/>
    </source>
</evidence>
<dbReference type="GO" id="GO:0022857">
    <property type="term" value="F:transmembrane transporter activity"/>
    <property type="evidence" value="ECO:0007669"/>
    <property type="project" value="InterPro"/>
</dbReference>
<dbReference type="InterPro" id="IPR036259">
    <property type="entry name" value="MFS_trans_sf"/>
</dbReference>
<comment type="caution">
    <text evidence="11">The sequence shown here is derived from an EMBL/GenBank/DDBJ whole genome shotgun (WGS) entry which is preliminary data.</text>
</comment>
<feature type="transmembrane region" description="Helical" evidence="8">
    <location>
        <begin position="77"/>
        <end position="101"/>
    </location>
</feature>
<feature type="domain" description="PABS" evidence="10">
    <location>
        <begin position="449"/>
        <end position="638"/>
    </location>
</feature>
<dbReference type="Gene3D" id="3.40.50.150">
    <property type="entry name" value="Vaccinia Virus protein VP39"/>
    <property type="match status" value="1"/>
</dbReference>
<comment type="similarity">
    <text evidence="1">Belongs to the spermidine/spermine synthase family.</text>
</comment>
<keyword evidence="2 7" id="KW-0808">Transferase</keyword>
<evidence type="ECO:0000313" key="12">
    <source>
        <dbReference type="Proteomes" id="UP000321058"/>
    </source>
</evidence>
<keyword evidence="6 8" id="KW-0472">Membrane</keyword>
<dbReference type="AlphaFoldDB" id="A0A512NFS3"/>
<feature type="transmembrane region" description="Helical" evidence="8">
    <location>
        <begin position="229"/>
        <end position="251"/>
    </location>
</feature>
<feature type="domain" description="Major facilitator superfamily (MFS) profile" evidence="9">
    <location>
        <begin position="10"/>
        <end position="435"/>
    </location>
</feature>
<dbReference type="CDD" id="cd06174">
    <property type="entry name" value="MFS"/>
    <property type="match status" value="1"/>
</dbReference>